<name>A0A323V0U5_9RHOO</name>
<dbReference type="InterPro" id="IPR027417">
    <property type="entry name" value="P-loop_NTPase"/>
</dbReference>
<dbReference type="EMBL" id="QKOE01000001">
    <property type="protein sequence ID" value="PZA18415.1"/>
    <property type="molecule type" value="Genomic_DNA"/>
</dbReference>
<dbReference type="GO" id="GO:0004672">
    <property type="term" value="F:protein kinase activity"/>
    <property type="evidence" value="ECO:0007669"/>
    <property type="project" value="InterPro"/>
</dbReference>
<reference evidence="3 4" key="1">
    <citation type="submission" date="2018-06" db="EMBL/GenBank/DDBJ databases">
        <title>Azoarcus communis strain SWub3 genome.</title>
        <authorList>
            <person name="Zorraquino Salvo V."/>
            <person name="Toubiana D."/>
            <person name="Blumwald E."/>
        </authorList>
    </citation>
    <scope>NUCLEOTIDE SEQUENCE [LARGE SCALE GENOMIC DNA]</scope>
    <source>
        <strain evidence="3 4">SWub3</strain>
    </source>
</reference>
<dbReference type="Pfam" id="PF13087">
    <property type="entry name" value="AAA_12"/>
    <property type="match status" value="1"/>
</dbReference>
<dbReference type="InterPro" id="IPR041679">
    <property type="entry name" value="DNA2/NAM7-like_C"/>
</dbReference>
<sequence length="1627" mass="181663">MDIKLIKKTGVPKAEVEAHQQIQKEFSSTSFSNGWRGYASFAISRGGRGAGDDDFDLVLLTHNVVIVVELKNWHGRLLESDGQKWYVDGESRDTSPVLKANLNAKRLASLMKQKLGTSYTPFVASLVVMHGNVKETKLTPDEEKSVLTMTEFLSLRYEQVFKQYFWKRPNFNPLDYLEKYDEFFEGPSFKPRDYLVDGFRPESAPIFVHPKKLYSEFRASAKDDPLKHALLRQWDFTAIGLDLIGERDRAFVGLREQRVYEYVAEKNEELSLSLMRPISRKSERDVTLDFAELFSLPGRVTRLEEFKHSVLPKLSADERLSLVKAVFHKFSELHDLNVAHRDIGDHSIWLDRSAKVVLSGFPAAYYPEMKTVGAFREKVKVEQSVLPEDDQSDAAATPYRRDVFMLAALAHLILFGERPPKSTDTYVWSDRAEAGFSTAVTEVIKKGLSPASSERYLNAREMLEALNAATANAPLQIVDVAAFESYRANSRERDYEETDIFEGAKEYLYFRSTTEHGDHFVKVWYGVEPDPRKPDLSLRLLSFLERARVVKGMKIPGLHGVVDFGLSRGSLLLVTDWVEGQSLSTWLSASPSYEARLRVARSLVQTLTKLHAVELFHGDINPGNIVVCPSGDAVLVDVLDFRRSQDDAYTTGYLPDNYKSLNPTERDRYSLAAVLVEVLDSSRSAPTNGSLPIPRVYEELANLLGAHTLSTLDPLSKALDKVGEGEKSEAQRFTVVVQNLAYVGVPAGVLRSDNGAFHVAAQRDRQSKGCIRLYVTGVGCQLTLIWNPAKELVESVKVSRLSQSQLLRSQTMRDASVRMEIQLVEGPASEAQDLVLFLLDDAQVKRRLPAGDAGTQATDTDSAAESEEEGEALASVNAGPVPIRELWKTLLDAEEDAFFTVTVAGDKRSNPERPGQLLIPYHADSGVLNYEPPDVVAVESQGSDGVWRPCGQLNLRDTTVGAYAELAIDQAHVRANFKIGSRLRLMSTNEKASFTRRRFAIERILQDKAVVPNLISYFDAEPSAELVPLKFSAPSDQDLEVYSEHGKSLNPSQREAFKRVLGNGPVSLLQGPPGTGKTWFIASLLHYLMTKEGARRILLVSQAHEAVNNALEKGMEVCRTMGVDFNAVRLGAESVVSDAIRHLHASSLENAYRESFKAEQKERIVELATAFGLPKGYASEMVDLHQRLGMLCDRIETLQGRTVREDERSIALIDARVRALKESLYDIAADFYQVDAQVSPVEILNKIRDGLAQKYEVRSQDAIERLLRIIRLSEDWVAALGSSDANFAEFLAKSRTVVAGTLVGVGYRGAGVVQNIYDWVIIDEAGRAAPSELAVAMQAGHRILLVGDHLQLPPTFSDQVREAVRERYGVEDNSSLLRSDFERLFNSSYGKQVGTTLLSQYRMAPDIGELVSECFYGGKLETGRGSPPEYYDLLPEHLSKQVTWIDTSTLGRRGYEQQSEARDDTWNTAEAHVVMKLLQQIVESDDFMAFMAEDLNPQEPPIGIICMYSRQRSLIDKLKAEAAWLGSARRLVKVDTVDSYQGKENRIVILSTVRNNPDGRIGFLRSPNRVNVAMSRAMERLFVVGSRKLWQGKHADTPLGRVLKYTEQLAEQGRALVLPAEQLGEGA</sequence>
<dbReference type="PROSITE" id="PS50965">
    <property type="entry name" value="NERD"/>
    <property type="match status" value="1"/>
</dbReference>
<dbReference type="GO" id="GO:0004386">
    <property type="term" value="F:helicase activity"/>
    <property type="evidence" value="ECO:0007669"/>
    <property type="project" value="InterPro"/>
</dbReference>
<organism evidence="3 4">
    <name type="scientific">Parazoarcus communis SWub3 = DSM 12120</name>
    <dbReference type="NCBI Taxonomy" id="1121029"/>
    <lineage>
        <taxon>Bacteria</taxon>
        <taxon>Pseudomonadati</taxon>
        <taxon>Pseudomonadota</taxon>
        <taxon>Betaproteobacteria</taxon>
        <taxon>Rhodocyclales</taxon>
        <taxon>Zoogloeaceae</taxon>
        <taxon>Parazoarcus</taxon>
    </lineage>
</organism>
<proteinExistence type="predicted"/>
<dbReference type="InterPro" id="IPR047187">
    <property type="entry name" value="SF1_C_Upf1"/>
</dbReference>
<dbReference type="PANTHER" id="PTHR10887">
    <property type="entry name" value="DNA2/NAM7 HELICASE FAMILY"/>
    <property type="match status" value="1"/>
</dbReference>
<dbReference type="Pfam" id="PF08378">
    <property type="entry name" value="NERD"/>
    <property type="match status" value="1"/>
</dbReference>
<evidence type="ECO:0000313" key="3">
    <source>
        <dbReference type="EMBL" id="PZA18415.1"/>
    </source>
</evidence>
<dbReference type="CDD" id="cd17934">
    <property type="entry name" value="DEXXQc_Upf1-like"/>
    <property type="match status" value="1"/>
</dbReference>
<dbReference type="RefSeq" id="WP_110522716.1">
    <property type="nucleotide sequence ID" value="NZ_QKOE01000001.1"/>
</dbReference>
<accession>A0A323V0U5</accession>
<dbReference type="Gene3D" id="3.40.50.300">
    <property type="entry name" value="P-loop containing nucleotide triphosphate hydrolases"/>
    <property type="match status" value="2"/>
</dbReference>
<evidence type="ECO:0000313" key="4">
    <source>
        <dbReference type="Proteomes" id="UP000248259"/>
    </source>
</evidence>
<dbReference type="InterPro" id="IPR011009">
    <property type="entry name" value="Kinase-like_dom_sf"/>
</dbReference>
<feature type="domain" description="NERD" evidence="2">
    <location>
        <begin position="14"/>
        <end position="130"/>
    </location>
</feature>
<gene>
    <name evidence="3" type="ORF">DNK49_02480</name>
</gene>
<dbReference type="Pfam" id="PF13086">
    <property type="entry name" value="AAA_11"/>
    <property type="match status" value="1"/>
</dbReference>
<dbReference type="PANTHER" id="PTHR10887:SF495">
    <property type="entry name" value="HELICASE SENATAXIN ISOFORM X1-RELATED"/>
    <property type="match status" value="1"/>
</dbReference>
<dbReference type="InterPro" id="IPR011528">
    <property type="entry name" value="NERD"/>
</dbReference>
<dbReference type="GO" id="GO:0005524">
    <property type="term" value="F:ATP binding"/>
    <property type="evidence" value="ECO:0007669"/>
    <property type="project" value="InterPro"/>
</dbReference>
<dbReference type="Gene3D" id="1.10.510.10">
    <property type="entry name" value="Transferase(Phosphotransferase) domain 1"/>
    <property type="match status" value="2"/>
</dbReference>
<dbReference type="SUPFAM" id="SSF52540">
    <property type="entry name" value="P-loop containing nucleoside triphosphate hydrolases"/>
    <property type="match status" value="1"/>
</dbReference>
<protein>
    <recommendedName>
        <fullName evidence="5">Nuclease</fullName>
    </recommendedName>
</protein>
<evidence type="ECO:0000259" key="2">
    <source>
        <dbReference type="PROSITE" id="PS50965"/>
    </source>
</evidence>
<dbReference type="OrthoDB" id="9757917at2"/>
<dbReference type="PROSITE" id="PS50011">
    <property type="entry name" value="PROTEIN_KINASE_DOM"/>
    <property type="match status" value="1"/>
</dbReference>
<feature type="domain" description="Protein kinase" evidence="1">
    <location>
        <begin position="426"/>
        <end position="743"/>
    </location>
</feature>
<dbReference type="Pfam" id="PF06293">
    <property type="entry name" value="Kdo"/>
    <property type="match status" value="1"/>
</dbReference>
<comment type="caution">
    <text evidence="3">The sequence shown here is derived from an EMBL/GenBank/DDBJ whole genome shotgun (WGS) entry which is preliminary data.</text>
</comment>
<dbReference type="CDD" id="cd18808">
    <property type="entry name" value="SF1_C_Upf1"/>
    <property type="match status" value="1"/>
</dbReference>
<keyword evidence="4" id="KW-1185">Reference proteome</keyword>
<dbReference type="Proteomes" id="UP000248259">
    <property type="component" value="Unassembled WGS sequence"/>
</dbReference>
<dbReference type="InterPro" id="IPR041677">
    <property type="entry name" value="DNA2/NAM7_AAA_11"/>
</dbReference>
<evidence type="ECO:0000259" key="1">
    <source>
        <dbReference type="PROSITE" id="PS50011"/>
    </source>
</evidence>
<evidence type="ECO:0008006" key="5">
    <source>
        <dbReference type="Google" id="ProtNLM"/>
    </source>
</evidence>
<dbReference type="InterPro" id="IPR000719">
    <property type="entry name" value="Prot_kinase_dom"/>
</dbReference>
<dbReference type="SUPFAM" id="SSF56112">
    <property type="entry name" value="Protein kinase-like (PK-like)"/>
    <property type="match status" value="2"/>
</dbReference>
<dbReference type="InterPro" id="IPR045055">
    <property type="entry name" value="DNA2/NAM7-like"/>
</dbReference>